<protein>
    <submittedName>
        <fullName evidence="2">Uncharacterized protein</fullName>
    </submittedName>
</protein>
<accession>A0ABP9SNC3</accession>
<organism evidence="2 3">
    <name type="scientific">Rugosimonospora acidiphila</name>
    <dbReference type="NCBI Taxonomy" id="556531"/>
    <lineage>
        <taxon>Bacteria</taxon>
        <taxon>Bacillati</taxon>
        <taxon>Actinomycetota</taxon>
        <taxon>Actinomycetes</taxon>
        <taxon>Micromonosporales</taxon>
        <taxon>Micromonosporaceae</taxon>
        <taxon>Rugosimonospora</taxon>
    </lineage>
</organism>
<dbReference type="EMBL" id="BAABJQ010000032">
    <property type="protein sequence ID" value="GAA5198305.1"/>
    <property type="molecule type" value="Genomic_DNA"/>
</dbReference>
<feature type="region of interest" description="Disordered" evidence="1">
    <location>
        <begin position="1"/>
        <end position="141"/>
    </location>
</feature>
<comment type="caution">
    <text evidence="2">The sequence shown here is derived from an EMBL/GenBank/DDBJ whole genome shotgun (WGS) entry which is preliminary data.</text>
</comment>
<feature type="compositionally biased region" description="Low complexity" evidence="1">
    <location>
        <begin position="100"/>
        <end position="111"/>
    </location>
</feature>
<proteinExistence type="predicted"/>
<feature type="compositionally biased region" description="Basic and acidic residues" evidence="1">
    <location>
        <begin position="31"/>
        <end position="60"/>
    </location>
</feature>
<feature type="compositionally biased region" description="Low complexity" evidence="1">
    <location>
        <begin position="63"/>
        <end position="78"/>
    </location>
</feature>
<name>A0ABP9SNC3_9ACTN</name>
<keyword evidence="3" id="KW-1185">Reference proteome</keyword>
<gene>
    <name evidence="2" type="ORF">GCM10023322_71380</name>
</gene>
<evidence type="ECO:0000256" key="1">
    <source>
        <dbReference type="SAM" id="MobiDB-lite"/>
    </source>
</evidence>
<dbReference type="Proteomes" id="UP001501570">
    <property type="component" value="Unassembled WGS sequence"/>
</dbReference>
<sequence length="141" mass="14979">MPHPGREASFAPAMRMDGQREPGAGANQPIDRGRFRRDPGLTHDQAEEFPRLRLGHHVEVDVPGAGQIGQPGPAGDQDGTARGPGQQRPDLGGSAGVVEQQQYPAAGQQAAETRPALRLVGRHVARSDAEIAQQPGEHVPR</sequence>
<evidence type="ECO:0000313" key="2">
    <source>
        <dbReference type="EMBL" id="GAA5198305.1"/>
    </source>
</evidence>
<reference evidence="3" key="1">
    <citation type="journal article" date="2019" name="Int. J. Syst. Evol. Microbiol.">
        <title>The Global Catalogue of Microorganisms (GCM) 10K type strain sequencing project: providing services to taxonomists for standard genome sequencing and annotation.</title>
        <authorList>
            <consortium name="The Broad Institute Genomics Platform"/>
            <consortium name="The Broad Institute Genome Sequencing Center for Infectious Disease"/>
            <person name="Wu L."/>
            <person name="Ma J."/>
        </authorList>
    </citation>
    <scope>NUCLEOTIDE SEQUENCE [LARGE SCALE GENOMIC DNA]</scope>
    <source>
        <strain evidence="3">JCM 18304</strain>
    </source>
</reference>
<evidence type="ECO:0000313" key="3">
    <source>
        <dbReference type="Proteomes" id="UP001501570"/>
    </source>
</evidence>